<accession>A0A4U5URY8</accession>
<dbReference type="EMBL" id="CM014088">
    <property type="protein sequence ID" value="TKS77886.1"/>
    <property type="molecule type" value="Genomic_DNA"/>
</dbReference>
<evidence type="ECO:0000313" key="1">
    <source>
        <dbReference type="EMBL" id="TKS77886.1"/>
    </source>
</evidence>
<proteinExistence type="predicted"/>
<name>A0A4U5URY8_COLLU</name>
<organism evidence="1 2">
    <name type="scientific">Collichthys lucidus</name>
    <name type="common">Big head croaker</name>
    <name type="synonym">Sciaena lucida</name>
    <dbReference type="NCBI Taxonomy" id="240159"/>
    <lineage>
        <taxon>Eukaryota</taxon>
        <taxon>Metazoa</taxon>
        <taxon>Chordata</taxon>
        <taxon>Craniata</taxon>
        <taxon>Vertebrata</taxon>
        <taxon>Euteleostomi</taxon>
        <taxon>Actinopterygii</taxon>
        <taxon>Neopterygii</taxon>
        <taxon>Teleostei</taxon>
        <taxon>Neoteleostei</taxon>
        <taxon>Acanthomorphata</taxon>
        <taxon>Eupercaria</taxon>
        <taxon>Sciaenidae</taxon>
        <taxon>Collichthys</taxon>
    </lineage>
</organism>
<keyword evidence="2" id="KW-1185">Reference proteome</keyword>
<gene>
    <name evidence="1" type="ORF">D9C73_013290</name>
</gene>
<evidence type="ECO:0000313" key="2">
    <source>
        <dbReference type="Proteomes" id="UP000298787"/>
    </source>
</evidence>
<sequence>MRNVQNVNSKQRMRWTDKYCSFPEIMSPSLHPQLPHPKKQGIYIYVYGGFLKRAVMMPIPNDVSVSGNTVGEERGQQLKKKARMIQSLRIPYFRCEMDIRVET</sequence>
<protein>
    <submittedName>
        <fullName evidence="1">Uncharacterized protein</fullName>
    </submittedName>
</protein>
<dbReference type="AlphaFoldDB" id="A0A4U5URY8"/>
<dbReference type="Proteomes" id="UP000298787">
    <property type="component" value="Chromosome 11"/>
</dbReference>
<reference evidence="1 2" key="1">
    <citation type="submission" date="2019-01" db="EMBL/GenBank/DDBJ databases">
        <title>Genome Assembly of Collichthys lucidus.</title>
        <authorList>
            <person name="Cai M."/>
            <person name="Xiao S."/>
        </authorList>
    </citation>
    <scope>NUCLEOTIDE SEQUENCE [LARGE SCALE GENOMIC DNA]</scope>
    <source>
        <strain evidence="1">JT15FE1705JMU</strain>
        <tissue evidence="1">Muscle</tissue>
    </source>
</reference>